<dbReference type="Proteomes" id="UP000295361">
    <property type="component" value="Unassembled WGS sequence"/>
</dbReference>
<evidence type="ECO:0000256" key="2">
    <source>
        <dbReference type="ARBA" id="ARBA00022603"/>
    </source>
</evidence>
<comment type="caution">
    <text evidence="5">The sequence shown here is derived from an EMBL/GenBank/DDBJ whole genome shotgun (WGS) entry which is preliminary data.</text>
</comment>
<evidence type="ECO:0000313" key="5">
    <source>
        <dbReference type="EMBL" id="TDP73259.1"/>
    </source>
</evidence>
<dbReference type="InterPro" id="IPR008854">
    <property type="entry name" value="TPMT"/>
</dbReference>
<gene>
    <name evidence="5" type="ORF">DES47_1021019</name>
</gene>
<keyword evidence="6" id="KW-1185">Reference proteome</keyword>
<dbReference type="Pfam" id="PF05724">
    <property type="entry name" value="TPMT"/>
    <property type="match status" value="1"/>
</dbReference>
<keyword evidence="4" id="KW-0949">S-adenosyl-L-methionine</keyword>
<dbReference type="GO" id="GO:0032259">
    <property type="term" value="P:methylation"/>
    <property type="evidence" value="ECO:0007669"/>
    <property type="project" value="UniProtKB-KW"/>
</dbReference>
<dbReference type="CDD" id="cd02440">
    <property type="entry name" value="AdoMet_MTases"/>
    <property type="match status" value="1"/>
</dbReference>
<dbReference type="InParanoid" id="A0A4R6QRZ3"/>
<sequence>MTHGPDVGFWQARFESGQTPWDRGQAHPQLRRWLEQGQIAPDDRVAVPGCGNGHEVLLLAQAGVRQLTALDYAPAAVARVQERLAQACLEADVELADVLSWAPKQPLDIVYEQTCLCALHPDHWRRYADQLHGWLRPGGRLLALFMQAPRESAAQGRIEGPPYNCDINAMRALFPATLWGWPAPPYAATPHERGWHELAVVLTRKDQA</sequence>
<name>A0A4R6QRZ3_9BURK</name>
<protein>
    <submittedName>
        <fullName evidence="5">Thiopurine S-methyltransferase</fullName>
    </submittedName>
</protein>
<dbReference type="InterPro" id="IPR029063">
    <property type="entry name" value="SAM-dependent_MTases_sf"/>
</dbReference>
<reference evidence="5 6" key="1">
    <citation type="submission" date="2019-03" db="EMBL/GenBank/DDBJ databases">
        <title>Genomic Encyclopedia of Type Strains, Phase IV (KMG-IV): sequencing the most valuable type-strain genomes for metagenomic binning, comparative biology and taxonomic classification.</title>
        <authorList>
            <person name="Goeker M."/>
        </authorList>
    </citation>
    <scope>NUCLEOTIDE SEQUENCE [LARGE SCALE GENOMIC DNA]</scope>
    <source>
        <strain evidence="5 6">DSM 16998</strain>
    </source>
</reference>
<dbReference type="RefSeq" id="WP_133700654.1">
    <property type="nucleotide sequence ID" value="NZ_SNXS01000002.1"/>
</dbReference>
<proteinExistence type="predicted"/>
<keyword evidence="3 5" id="KW-0808">Transferase</keyword>
<dbReference type="OrthoDB" id="7348755at2"/>
<dbReference type="GO" id="GO:0008757">
    <property type="term" value="F:S-adenosylmethionine-dependent methyltransferase activity"/>
    <property type="evidence" value="ECO:0007669"/>
    <property type="project" value="InterPro"/>
</dbReference>
<organism evidence="5 6">
    <name type="scientific">Roseateles toxinivorans</name>
    <dbReference type="NCBI Taxonomy" id="270368"/>
    <lineage>
        <taxon>Bacteria</taxon>
        <taxon>Pseudomonadati</taxon>
        <taxon>Pseudomonadota</taxon>
        <taxon>Betaproteobacteria</taxon>
        <taxon>Burkholderiales</taxon>
        <taxon>Sphaerotilaceae</taxon>
        <taxon>Roseateles</taxon>
    </lineage>
</organism>
<keyword evidence="1" id="KW-0597">Phosphoprotein</keyword>
<dbReference type="Gene3D" id="3.40.50.150">
    <property type="entry name" value="Vaccinia Virus protein VP39"/>
    <property type="match status" value="1"/>
</dbReference>
<evidence type="ECO:0000313" key="6">
    <source>
        <dbReference type="Proteomes" id="UP000295361"/>
    </source>
</evidence>
<accession>A0A4R6QRZ3</accession>
<keyword evidence="2 5" id="KW-0489">Methyltransferase</keyword>
<dbReference type="PANTHER" id="PTHR32183:SF6">
    <property type="entry name" value="CYSTEINE SULFINATE DESULFINASE_CYSTEINE DESULFURASE AND RELATED ENZYMES"/>
    <property type="match status" value="1"/>
</dbReference>
<dbReference type="PANTHER" id="PTHR32183">
    <property type="match status" value="1"/>
</dbReference>
<evidence type="ECO:0000256" key="1">
    <source>
        <dbReference type="ARBA" id="ARBA00022553"/>
    </source>
</evidence>
<dbReference type="SUPFAM" id="SSF53335">
    <property type="entry name" value="S-adenosyl-L-methionine-dependent methyltransferases"/>
    <property type="match status" value="1"/>
</dbReference>
<evidence type="ECO:0000256" key="4">
    <source>
        <dbReference type="ARBA" id="ARBA00022691"/>
    </source>
</evidence>
<dbReference type="AlphaFoldDB" id="A0A4R6QRZ3"/>
<evidence type="ECO:0000256" key="3">
    <source>
        <dbReference type="ARBA" id="ARBA00022679"/>
    </source>
</evidence>
<dbReference type="EMBL" id="SNXS01000002">
    <property type="protein sequence ID" value="TDP73259.1"/>
    <property type="molecule type" value="Genomic_DNA"/>
</dbReference>
<dbReference type="PROSITE" id="PS51585">
    <property type="entry name" value="SAM_MT_TPMT"/>
    <property type="match status" value="1"/>
</dbReference>